<accession>A0A8S3GMR0</accession>
<gene>
    <name evidence="2" type="ORF">BYL167_LOCUS76680</name>
</gene>
<feature type="coiled-coil region" evidence="1">
    <location>
        <begin position="5"/>
        <end position="88"/>
    </location>
</feature>
<dbReference type="EMBL" id="CAJOBH010277196">
    <property type="protein sequence ID" value="CAF5168667.1"/>
    <property type="molecule type" value="Genomic_DNA"/>
</dbReference>
<comment type="caution">
    <text evidence="2">The sequence shown here is derived from an EMBL/GenBank/DDBJ whole genome shotgun (WGS) entry which is preliminary data.</text>
</comment>
<reference evidence="2" key="1">
    <citation type="submission" date="2021-02" db="EMBL/GenBank/DDBJ databases">
        <authorList>
            <person name="Nowell W R."/>
        </authorList>
    </citation>
    <scope>NUCLEOTIDE SEQUENCE</scope>
</reference>
<name>A0A8S3GMR0_9BILA</name>
<organism evidence="2 3">
    <name type="scientific">Rotaria magnacalcarata</name>
    <dbReference type="NCBI Taxonomy" id="392030"/>
    <lineage>
        <taxon>Eukaryota</taxon>
        <taxon>Metazoa</taxon>
        <taxon>Spiralia</taxon>
        <taxon>Gnathifera</taxon>
        <taxon>Rotifera</taxon>
        <taxon>Eurotatoria</taxon>
        <taxon>Bdelloidea</taxon>
        <taxon>Philodinida</taxon>
        <taxon>Philodinidae</taxon>
        <taxon>Rotaria</taxon>
    </lineage>
</organism>
<evidence type="ECO:0000313" key="2">
    <source>
        <dbReference type="EMBL" id="CAF5168667.1"/>
    </source>
</evidence>
<proteinExistence type="predicted"/>
<sequence length="110" mass="13393">MEIKCEELKENNKNQERKIDELERQCTNEKILRTTLSKIQSELETNCAQTQKLTVDYEKQLKTIRDELSNYRRKFRNNEEKYNQIVNKIFEYLRLTKIIQETTNQSDMNL</sequence>
<protein>
    <submittedName>
        <fullName evidence="2">Uncharacterized protein</fullName>
    </submittedName>
</protein>
<evidence type="ECO:0000256" key="1">
    <source>
        <dbReference type="SAM" id="Coils"/>
    </source>
</evidence>
<keyword evidence="1" id="KW-0175">Coiled coil</keyword>
<dbReference type="AlphaFoldDB" id="A0A8S3GMR0"/>
<feature type="non-terminal residue" evidence="2">
    <location>
        <position position="1"/>
    </location>
</feature>
<dbReference type="Proteomes" id="UP000681967">
    <property type="component" value="Unassembled WGS sequence"/>
</dbReference>
<evidence type="ECO:0000313" key="3">
    <source>
        <dbReference type="Proteomes" id="UP000681967"/>
    </source>
</evidence>